<feature type="transmembrane region" description="Helical" evidence="8">
    <location>
        <begin position="898"/>
        <end position="916"/>
    </location>
</feature>
<comment type="similarity">
    <text evidence="2">Belongs to the CSC1 (TC 1.A.17) family.</text>
</comment>
<feature type="transmembrane region" description="Helical" evidence="8">
    <location>
        <begin position="824"/>
        <end position="852"/>
    </location>
</feature>
<evidence type="ECO:0000313" key="13">
    <source>
        <dbReference type="EMBL" id="PSR79305.1"/>
    </source>
</evidence>
<dbReference type="Pfam" id="PF13967">
    <property type="entry name" value="RSN1_TM"/>
    <property type="match status" value="1"/>
</dbReference>
<evidence type="ECO:0000256" key="2">
    <source>
        <dbReference type="ARBA" id="ARBA00007779"/>
    </source>
</evidence>
<feature type="transmembrane region" description="Helical" evidence="8">
    <location>
        <begin position="678"/>
        <end position="697"/>
    </location>
</feature>
<sequence length="1273" mass="144299">MSTNSSDADTGSGTAQAYAGYGLQSFLASVAVSAAVAGVQISLFVILRNKLARIYKPKTFLVPERERTDPPPSAPWALIVDLMKVTDREIIKKCGLDAYFFLRYLKTLLVIFIPMACVILPILLPVNYVDGRGSNLWTNSTTSNNTDEVVGLSVLAWGNVKTENYNRYWTHLILAIAVIVWVCYVVFAEMKVFVRVRQDWLTTAEHRLRASANTVLVSSIPEKWLTEEALRGLFDVFPGGIKNIWLTQDLTPLLDKIKKRNDIHKQLESAESDLIRDCKKNQLKQREKDEKRRRKELRTNKPTKRERVQRKQQEDQDARRRAQVDGGLSMGEHGVEPVEEAISTAHDEGQAHGSRGAADLFNPFNAVGKVLKTGVIAVNRAGLEVRDGFSNVTHGIDNELERSGGFVVNGVRPPTASSDRRIATIPERAVATDMERPKVSFASELDQARSDYNTSKSSDEQDLTVHQHINTTRSVENFADMYVKESTKWYQFWKPPSGGFASPIPQGAGDETDPFDRNTTLWQKIKHYIPFTGNDEDPVEYPPYVNPDQTEVYQEAPGSQWEKWIKEKDRPHHRLPLFDFTPGWLPGLPFIHKKVDTIYWCRQELARLNVEIEHDQMNPQRFPKMTSAFIQFNNQSAAHMACQCVIHHVPKHMAPRVVEVSPEDVIWDNMAMSWWVQWVRVMLACGAVFGMVILWGFPVAFSASLSEIDTLIAKYQWLHFLNENASVYKFVKLAAGVLPQAFLAIILALVPVVLNMIAEFQGVKTGAARSEWVQVYYFFFLFVEVFLVVSITSGALKTIANVASNIEGLPTLLAQNLPDASNYFFSYLVLQGASVSSGTLLQVSALAMWYLLSRILDSTARAKFVRQTSLPNVKWGSFFPVYTNFACIAIVFSVIAPIMSIFAVINFSLLWCAHRYNMLYVTRFKTDTGGKLYPRALNQMFTGLYVMELCLIGLFFLVQSDNGTVLCYKQGIIMIVAIFLTALYQIFLNREFGPLLTHLPITFEDEAVLRDEVFEIERQIKEIDREQEELRNEREELEGQGFYSGETRHAIEHRQEELLRRKIKLESRIQGSNDDEEKEEKSGRNSARPDSAASTDNGHYELDELDAQEKNNNSAKKHHKKTSSGGISIIKHSKTWVAGTSNAVLDNTYGTAERKVKRIAQSRRNKFVRDLENQRAIGDALFGNYADEIEDLNPEDRDEKIRKAFTHSALRARRPVVWIPRDDIGVSDDEVRRTNDYSVHIRISNEGTALDSKCSVIYGQAPPDFSEEDIIQL</sequence>
<feature type="domain" description="CSC1/OSCA1-like N-terminal transmembrane" evidence="11">
    <location>
        <begin position="25"/>
        <end position="189"/>
    </location>
</feature>
<evidence type="ECO:0000256" key="3">
    <source>
        <dbReference type="ARBA" id="ARBA00022448"/>
    </source>
</evidence>
<evidence type="ECO:0000259" key="12">
    <source>
        <dbReference type="Pfam" id="PF14703"/>
    </source>
</evidence>
<feature type="domain" description="10TM putative phosphate transporter extracellular tail" evidence="10">
    <location>
        <begin position="1188"/>
        <end position="1264"/>
    </location>
</feature>
<dbReference type="Pfam" id="PF12621">
    <property type="entry name" value="PHM7_ext"/>
    <property type="match status" value="1"/>
</dbReference>
<feature type="transmembrane region" description="Helical" evidence="8">
    <location>
        <begin position="168"/>
        <end position="187"/>
    </location>
</feature>
<evidence type="ECO:0008006" key="15">
    <source>
        <dbReference type="Google" id="ProtNLM"/>
    </source>
</evidence>
<feature type="transmembrane region" description="Helical" evidence="8">
    <location>
        <begin position="937"/>
        <end position="958"/>
    </location>
</feature>
<feature type="transmembrane region" description="Helical" evidence="8">
    <location>
        <begin position="26"/>
        <end position="47"/>
    </location>
</feature>
<keyword evidence="6 8" id="KW-0472">Membrane</keyword>
<dbReference type="Pfam" id="PF02714">
    <property type="entry name" value="RSN1_7TM"/>
    <property type="match status" value="1"/>
</dbReference>
<feature type="compositionally biased region" description="Basic and acidic residues" evidence="7">
    <location>
        <begin position="278"/>
        <end position="290"/>
    </location>
</feature>
<comment type="subcellular location">
    <subcellularLocation>
        <location evidence="1">Membrane</location>
        <topology evidence="1">Multi-pass membrane protein</topology>
    </subcellularLocation>
</comment>
<evidence type="ECO:0000256" key="7">
    <source>
        <dbReference type="SAM" id="MobiDB-lite"/>
    </source>
</evidence>
<evidence type="ECO:0000256" key="6">
    <source>
        <dbReference type="ARBA" id="ARBA00023136"/>
    </source>
</evidence>
<feature type="region of interest" description="Disordered" evidence="7">
    <location>
        <begin position="1065"/>
        <end position="1098"/>
    </location>
</feature>
<dbReference type="PANTHER" id="PTHR13018:SF20">
    <property type="entry name" value="SPORULATION-SPECIFIC PROTEIN 75"/>
    <property type="match status" value="1"/>
</dbReference>
<evidence type="ECO:0000259" key="10">
    <source>
        <dbReference type="Pfam" id="PF12621"/>
    </source>
</evidence>
<accession>A0A2T2ZY02</accession>
<dbReference type="OrthoDB" id="1076608at2759"/>
<evidence type="ECO:0000256" key="5">
    <source>
        <dbReference type="ARBA" id="ARBA00022989"/>
    </source>
</evidence>
<feature type="domain" description="CSC1/OSCA1-like 7TM region" evidence="9">
    <location>
        <begin position="682"/>
        <end position="955"/>
    </location>
</feature>
<keyword evidence="5 8" id="KW-1133">Transmembrane helix</keyword>
<organism evidence="13 14">
    <name type="scientific">Coniella lustricola</name>
    <dbReference type="NCBI Taxonomy" id="2025994"/>
    <lineage>
        <taxon>Eukaryota</taxon>
        <taxon>Fungi</taxon>
        <taxon>Dikarya</taxon>
        <taxon>Ascomycota</taxon>
        <taxon>Pezizomycotina</taxon>
        <taxon>Sordariomycetes</taxon>
        <taxon>Sordariomycetidae</taxon>
        <taxon>Diaporthales</taxon>
        <taxon>Schizoparmaceae</taxon>
        <taxon>Coniella</taxon>
    </lineage>
</organism>
<evidence type="ECO:0000256" key="1">
    <source>
        <dbReference type="ARBA" id="ARBA00004141"/>
    </source>
</evidence>
<feature type="domain" description="CSC1/OSCA1-like cytosolic" evidence="12">
    <location>
        <begin position="213"/>
        <end position="298"/>
    </location>
</feature>
<feature type="domain" description="CSC1/OSCA1-like cytosolic" evidence="12">
    <location>
        <begin position="569"/>
        <end position="669"/>
    </location>
</feature>
<feature type="transmembrane region" description="Helical" evidence="8">
    <location>
        <begin position="775"/>
        <end position="796"/>
    </location>
</feature>
<keyword evidence="3" id="KW-0813">Transport</keyword>
<dbReference type="InterPro" id="IPR045122">
    <property type="entry name" value="Csc1-like"/>
</dbReference>
<dbReference type="InterPro" id="IPR022257">
    <property type="entry name" value="PHM7_ext"/>
</dbReference>
<feature type="region of interest" description="Disordered" evidence="7">
    <location>
        <begin position="445"/>
        <end position="464"/>
    </location>
</feature>
<feature type="transmembrane region" description="Helical" evidence="8">
    <location>
        <begin position="108"/>
        <end position="128"/>
    </location>
</feature>
<feature type="transmembrane region" description="Helical" evidence="8">
    <location>
        <begin position="970"/>
        <end position="988"/>
    </location>
</feature>
<gene>
    <name evidence="13" type="ORF">BD289DRAFT_485626</name>
</gene>
<evidence type="ECO:0000259" key="11">
    <source>
        <dbReference type="Pfam" id="PF13967"/>
    </source>
</evidence>
<dbReference type="AlphaFoldDB" id="A0A2T2ZY02"/>
<dbReference type="Pfam" id="PF14703">
    <property type="entry name" value="PHM7_cyt"/>
    <property type="match status" value="2"/>
</dbReference>
<evidence type="ECO:0000256" key="4">
    <source>
        <dbReference type="ARBA" id="ARBA00022692"/>
    </source>
</evidence>
<evidence type="ECO:0000256" key="8">
    <source>
        <dbReference type="SAM" id="Phobius"/>
    </source>
</evidence>
<dbReference type="GO" id="GO:0005227">
    <property type="term" value="F:calcium-activated cation channel activity"/>
    <property type="evidence" value="ECO:0007669"/>
    <property type="project" value="InterPro"/>
</dbReference>
<dbReference type="InterPro" id="IPR027815">
    <property type="entry name" value="CSC1/OSCA1-like_cyt"/>
</dbReference>
<keyword evidence="14" id="KW-1185">Reference proteome</keyword>
<keyword evidence="4 8" id="KW-0812">Transmembrane</keyword>
<feature type="transmembrane region" description="Helical" evidence="8">
    <location>
        <begin position="733"/>
        <end position="754"/>
    </location>
</feature>
<dbReference type="InParanoid" id="A0A2T2ZY02"/>
<feature type="compositionally biased region" description="Basic and acidic residues" evidence="7">
    <location>
        <begin position="297"/>
        <end position="323"/>
    </location>
</feature>
<proteinExistence type="inferred from homology"/>
<evidence type="ECO:0000259" key="9">
    <source>
        <dbReference type="Pfam" id="PF02714"/>
    </source>
</evidence>
<name>A0A2T2ZY02_9PEZI</name>
<dbReference type="InterPro" id="IPR032880">
    <property type="entry name" value="CSC1/OSCA1-like_N"/>
</dbReference>
<evidence type="ECO:0000313" key="14">
    <source>
        <dbReference type="Proteomes" id="UP000241462"/>
    </source>
</evidence>
<dbReference type="EMBL" id="KZ678572">
    <property type="protein sequence ID" value="PSR79305.1"/>
    <property type="molecule type" value="Genomic_DNA"/>
</dbReference>
<dbReference type="InterPro" id="IPR003864">
    <property type="entry name" value="CSC1/OSCA1-like_7TM"/>
</dbReference>
<reference evidence="13 14" key="1">
    <citation type="journal article" date="2018" name="Mycol. Prog.">
        <title>Coniella lustricola, a new species from submerged detritus.</title>
        <authorList>
            <person name="Raudabaugh D.B."/>
            <person name="Iturriaga T."/>
            <person name="Carver A."/>
            <person name="Mondo S."/>
            <person name="Pangilinan J."/>
            <person name="Lipzen A."/>
            <person name="He G."/>
            <person name="Amirebrahimi M."/>
            <person name="Grigoriev I.V."/>
            <person name="Miller A.N."/>
        </authorList>
    </citation>
    <scope>NUCLEOTIDE SEQUENCE [LARGE SCALE GENOMIC DNA]</scope>
    <source>
        <strain evidence="13 14">B22-T-1</strain>
    </source>
</reference>
<protein>
    <recommendedName>
        <fullName evidence="15">DUF221-domain-containing protein</fullName>
    </recommendedName>
</protein>
<dbReference type="Proteomes" id="UP000241462">
    <property type="component" value="Unassembled WGS sequence"/>
</dbReference>
<dbReference type="GO" id="GO:0005886">
    <property type="term" value="C:plasma membrane"/>
    <property type="evidence" value="ECO:0007669"/>
    <property type="project" value="TreeGrafter"/>
</dbReference>
<dbReference type="PANTHER" id="PTHR13018">
    <property type="entry name" value="PROBABLE MEMBRANE PROTEIN DUF221-RELATED"/>
    <property type="match status" value="1"/>
</dbReference>
<feature type="region of interest" description="Disordered" evidence="7">
    <location>
        <begin position="1027"/>
        <end position="1046"/>
    </location>
</feature>
<feature type="region of interest" description="Disordered" evidence="7">
    <location>
        <begin position="278"/>
        <end position="332"/>
    </location>
</feature>